<dbReference type="SUPFAM" id="SSF48452">
    <property type="entry name" value="TPR-like"/>
    <property type="match status" value="1"/>
</dbReference>
<protein>
    <recommendedName>
        <fullName evidence="3">Tetratricopeptide repeat protein</fullName>
    </recommendedName>
</protein>
<evidence type="ECO:0000313" key="1">
    <source>
        <dbReference type="EMBL" id="QDV34284.1"/>
    </source>
</evidence>
<organism evidence="1 2">
    <name type="scientific">Tautonia plasticadhaerens</name>
    <dbReference type="NCBI Taxonomy" id="2527974"/>
    <lineage>
        <taxon>Bacteria</taxon>
        <taxon>Pseudomonadati</taxon>
        <taxon>Planctomycetota</taxon>
        <taxon>Planctomycetia</taxon>
        <taxon>Isosphaerales</taxon>
        <taxon>Isosphaeraceae</taxon>
        <taxon>Tautonia</taxon>
    </lineage>
</organism>
<sequence>MIPKTRRRPEGRLAEGVRLDAALADAERAARASPLDPITLSYRAREDLEFLEFMARLGLMIADRPGDVDLHRRMGDQAAESGRPVLAAQSSRAALELDPNCRGALDGLAALRREAGP</sequence>
<dbReference type="Proteomes" id="UP000317835">
    <property type="component" value="Chromosome"/>
</dbReference>
<keyword evidence="2" id="KW-1185">Reference proteome</keyword>
<reference evidence="1 2" key="1">
    <citation type="submission" date="2019-02" db="EMBL/GenBank/DDBJ databases">
        <title>Deep-cultivation of Planctomycetes and their phenomic and genomic characterization uncovers novel biology.</title>
        <authorList>
            <person name="Wiegand S."/>
            <person name="Jogler M."/>
            <person name="Boedeker C."/>
            <person name="Pinto D."/>
            <person name="Vollmers J."/>
            <person name="Rivas-Marin E."/>
            <person name="Kohn T."/>
            <person name="Peeters S.H."/>
            <person name="Heuer A."/>
            <person name="Rast P."/>
            <person name="Oberbeckmann S."/>
            <person name="Bunk B."/>
            <person name="Jeske O."/>
            <person name="Meyerdierks A."/>
            <person name="Storesund J.E."/>
            <person name="Kallscheuer N."/>
            <person name="Luecker S."/>
            <person name="Lage O.M."/>
            <person name="Pohl T."/>
            <person name="Merkel B.J."/>
            <person name="Hornburger P."/>
            <person name="Mueller R.-W."/>
            <person name="Bruemmer F."/>
            <person name="Labrenz M."/>
            <person name="Spormann A.M."/>
            <person name="Op den Camp H."/>
            <person name="Overmann J."/>
            <person name="Amann R."/>
            <person name="Jetten M.S.M."/>
            <person name="Mascher T."/>
            <person name="Medema M.H."/>
            <person name="Devos D.P."/>
            <person name="Kaster A.-K."/>
            <person name="Ovreas L."/>
            <person name="Rohde M."/>
            <person name="Galperin M.Y."/>
            <person name="Jogler C."/>
        </authorList>
    </citation>
    <scope>NUCLEOTIDE SEQUENCE [LARGE SCALE GENOMIC DNA]</scope>
    <source>
        <strain evidence="1 2">ElP</strain>
    </source>
</reference>
<dbReference type="KEGG" id="tpla:ElP_21690"/>
<accession>A0A518H0B3</accession>
<dbReference type="Gene3D" id="1.25.40.10">
    <property type="entry name" value="Tetratricopeptide repeat domain"/>
    <property type="match status" value="1"/>
</dbReference>
<dbReference type="InterPro" id="IPR011990">
    <property type="entry name" value="TPR-like_helical_dom_sf"/>
</dbReference>
<proteinExistence type="predicted"/>
<name>A0A518H0B3_9BACT</name>
<evidence type="ECO:0000313" key="2">
    <source>
        <dbReference type="Proteomes" id="UP000317835"/>
    </source>
</evidence>
<evidence type="ECO:0008006" key="3">
    <source>
        <dbReference type="Google" id="ProtNLM"/>
    </source>
</evidence>
<gene>
    <name evidence="1" type="ORF">ElP_21690</name>
</gene>
<dbReference type="EMBL" id="CP036426">
    <property type="protein sequence ID" value="QDV34284.1"/>
    <property type="molecule type" value="Genomic_DNA"/>
</dbReference>
<dbReference type="AlphaFoldDB" id="A0A518H0B3"/>
<dbReference type="RefSeq" id="WP_145269075.1">
    <property type="nucleotide sequence ID" value="NZ_CP036426.1"/>
</dbReference>